<dbReference type="EMBL" id="JBHSMI010000009">
    <property type="protein sequence ID" value="MFC5402160.1"/>
    <property type="molecule type" value="Genomic_DNA"/>
</dbReference>
<sequence length="258" mass="28069">MASKWNIILFAGLAEKLGTRAVSLEWEADRMTAGELKRRLAEKYSEHADLLSVCFVARNQTFAPDGMTIEAGDELALLPPVSGGSGVEDHSSTSGDSEEFKRYSITDAVLTPSSVLSRVYHPDHGAAIAFVGTTREWTKGQKTVTLEYEAYVPMAEKALAQIGDEITARWPGTLTAIDHRIGTVGIGEISVVIAVSSAHRADAYDASRYAIERLKQIVPIWKKEVYEDGTEWKGHQLGPWDPTVAPDAPSTKPEGGKL</sequence>
<evidence type="ECO:0000313" key="2">
    <source>
        <dbReference type="EMBL" id="MFC5402160.1"/>
    </source>
</evidence>
<keyword evidence="3" id="KW-1185">Reference proteome</keyword>
<feature type="region of interest" description="Disordered" evidence="1">
    <location>
        <begin position="236"/>
        <end position="258"/>
    </location>
</feature>
<dbReference type="InterPro" id="IPR003749">
    <property type="entry name" value="ThiS/MoaD-like"/>
</dbReference>
<dbReference type="InterPro" id="IPR012675">
    <property type="entry name" value="Beta-grasp_dom_sf"/>
</dbReference>
<dbReference type="PANTHER" id="PTHR23404">
    <property type="entry name" value="MOLYBDOPTERIN SYNTHASE RELATED"/>
    <property type="match status" value="1"/>
</dbReference>
<dbReference type="CDD" id="cd00754">
    <property type="entry name" value="Ubl_MoaD"/>
    <property type="match status" value="1"/>
</dbReference>
<dbReference type="SUPFAM" id="SSF54690">
    <property type="entry name" value="Molybdopterin synthase subunit MoaE"/>
    <property type="match status" value="1"/>
</dbReference>
<dbReference type="InterPro" id="IPR016155">
    <property type="entry name" value="Mopterin_synth/thiamin_S_b"/>
</dbReference>
<gene>
    <name evidence="2" type="ORF">ACFPOF_05365</name>
</gene>
<comment type="caution">
    <text evidence="2">The sequence shown here is derived from an EMBL/GenBank/DDBJ whole genome shotgun (WGS) entry which is preliminary data.</text>
</comment>
<dbReference type="Pfam" id="PF02597">
    <property type="entry name" value="ThiS"/>
    <property type="match status" value="1"/>
</dbReference>
<dbReference type="SUPFAM" id="SSF54285">
    <property type="entry name" value="MoaD/ThiS"/>
    <property type="match status" value="1"/>
</dbReference>
<proteinExistence type="predicted"/>
<dbReference type="Pfam" id="PF02391">
    <property type="entry name" value="MoaE"/>
    <property type="match status" value="1"/>
</dbReference>
<dbReference type="Gene3D" id="3.90.1170.40">
    <property type="entry name" value="Molybdopterin biosynthesis MoaE subunit"/>
    <property type="match status" value="1"/>
</dbReference>
<dbReference type="Proteomes" id="UP001596113">
    <property type="component" value="Unassembled WGS sequence"/>
</dbReference>
<dbReference type="InterPro" id="IPR036563">
    <property type="entry name" value="MoaE_sf"/>
</dbReference>
<dbReference type="InterPro" id="IPR003448">
    <property type="entry name" value="Mopterin_biosynth_MoaE"/>
</dbReference>
<organism evidence="2 3">
    <name type="scientific">Cohnella soli</name>
    <dbReference type="NCBI Taxonomy" id="425005"/>
    <lineage>
        <taxon>Bacteria</taxon>
        <taxon>Bacillati</taxon>
        <taxon>Bacillota</taxon>
        <taxon>Bacilli</taxon>
        <taxon>Bacillales</taxon>
        <taxon>Paenibacillaceae</taxon>
        <taxon>Cohnella</taxon>
    </lineage>
</organism>
<name>A0ABW0HLS4_9BACL</name>
<dbReference type="RefSeq" id="WP_378130334.1">
    <property type="nucleotide sequence ID" value="NZ_JBHSMI010000009.1"/>
</dbReference>
<protein>
    <submittedName>
        <fullName evidence="2">Molybdenum cofactor biosynthesis protein MoaE</fullName>
    </submittedName>
</protein>
<accession>A0ABW0HLS4</accession>
<evidence type="ECO:0000313" key="3">
    <source>
        <dbReference type="Proteomes" id="UP001596113"/>
    </source>
</evidence>
<dbReference type="Gene3D" id="3.10.20.30">
    <property type="match status" value="1"/>
</dbReference>
<evidence type="ECO:0000256" key="1">
    <source>
        <dbReference type="SAM" id="MobiDB-lite"/>
    </source>
</evidence>
<reference evidence="3" key="1">
    <citation type="journal article" date="2019" name="Int. J. Syst. Evol. Microbiol.">
        <title>The Global Catalogue of Microorganisms (GCM) 10K type strain sequencing project: providing services to taxonomists for standard genome sequencing and annotation.</title>
        <authorList>
            <consortium name="The Broad Institute Genomics Platform"/>
            <consortium name="The Broad Institute Genome Sequencing Center for Infectious Disease"/>
            <person name="Wu L."/>
            <person name="Ma J."/>
        </authorList>
    </citation>
    <scope>NUCLEOTIDE SEQUENCE [LARGE SCALE GENOMIC DNA]</scope>
    <source>
        <strain evidence="3">CGMCC 1.18575</strain>
    </source>
</reference>
<dbReference type="CDD" id="cd00756">
    <property type="entry name" value="MoaE"/>
    <property type="match status" value="1"/>
</dbReference>